<sequence>MLKKFNISRLSNRTETRRVFNNQTISSTTRGITNKNSIHSFRSILISLKIRNSNFSQTSPHFQGLNVASSSSSVSSGAPKGCLSFFLSHHSFSTKNSSSNNSKCSAVDKNLNLALNFRVLKENVEKKNSNLPNLVNFGSKNVKKNPNSPHLMNDNAVNVSRKPGSKYDLFDGINNFSTGFDVNLSDYTENLTPVNNLGCGPTPPAVEVSVLPEIRVGLTSVVAMTPTACYAADHVDSGVTDKTKFRSSENEGFHDENESVVGRLDNRRDSIVPSPTETSACWLSSPCNEENSETRGDDIDSNMNESSLNECEKFLPLELVKVSPSSSSSLGVFCTISASDASFATPNSRNSEFQRLLGPSLDHLDCNPSLPSFVGSPTCKVECLPKEGKSRYSHERRNCHSSEDSLENKKVTQTTDTNSSPHKIKLSCHSPNPNLRSPNFDLSDLSRDQISRLWFECELDSVTELLRDSQILELDSSRASFEFNPLIKLDNSVDLPLFRESMDTGMPDISESLLHRLPAPEARILWREGLASRMFEMDELDSCRYLSDDEDNVNDNRDTSESCPCLQLGATFSDKIIEDAYHTTRSLQPEDGISRKHSISPLLEGDTPCLKSTDVDGRYELVPEDSSWTVCYRNNLFQV</sequence>
<dbReference type="EMBL" id="JBDFQZ010000003">
    <property type="protein sequence ID" value="KAK9743115.1"/>
    <property type="molecule type" value="Genomic_DNA"/>
</dbReference>
<comment type="caution">
    <text evidence="2">The sequence shown here is derived from an EMBL/GenBank/DDBJ whole genome shotgun (WGS) entry which is preliminary data.</text>
</comment>
<dbReference type="AlphaFoldDB" id="A0AAW1M6F4"/>
<feature type="region of interest" description="Disordered" evidence="1">
    <location>
        <begin position="394"/>
        <end position="432"/>
    </location>
</feature>
<accession>A0AAW1M6F4</accession>
<gene>
    <name evidence="2" type="ORF">RND81_03G218500</name>
</gene>
<proteinExistence type="predicted"/>
<name>A0AAW1M6F4_SAPOF</name>
<feature type="compositionally biased region" description="Polar residues" evidence="1">
    <location>
        <begin position="411"/>
        <end position="421"/>
    </location>
</feature>
<dbReference type="Proteomes" id="UP001443914">
    <property type="component" value="Unassembled WGS sequence"/>
</dbReference>
<feature type="compositionally biased region" description="Basic and acidic residues" evidence="1">
    <location>
        <begin position="394"/>
        <end position="410"/>
    </location>
</feature>
<dbReference type="PANTHER" id="PTHR36022">
    <property type="entry name" value="GPI-ANCHORED ADHESIN-LIKE PROTEIN"/>
    <property type="match status" value="1"/>
</dbReference>
<feature type="region of interest" description="Disordered" evidence="1">
    <location>
        <begin position="135"/>
        <end position="154"/>
    </location>
</feature>
<protein>
    <submittedName>
        <fullName evidence="2">Uncharacterized protein</fullName>
    </submittedName>
</protein>
<evidence type="ECO:0000313" key="3">
    <source>
        <dbReference type="Proteomes" id="UP001443914"/>
    </source>
</evidence>
<organism evidence="2 3">
    <name type="scientific">Saponaria officinalis</name>
    <name type="common">Common soapwort</name>
    <name type="synonym">Lychnis saponaria</name>
    <dbReference type="NCBI Taxonomy" id="3572"/>
    <lineage>
        <taxon>Eukaryota</taxon>
        <taxon>Viridiplantae</taxon>
        <taxon>Streptophyta</taxon>
        <taxon>Embryophyta</taxon>
        <taxon>Tracheophyta</taxon>
        <taxon>Spermatophyta</taxon>
        <taxon>Magnoliopsida</taxon>
        <taxon>eudicotyledons</taxon>
        <taxon>Gunneridae</taxon>
        <taxon>Pentapetalae</taxon>
        <taxon>Caryophyllales</taxon>
        <taxon>Caryophyllaceae</taxon>
        <taxon>Caryophylleae</taxon>
        <taxon>Saponaria</taxon>
    </lineage>
</organism>
<evidence type="ECO:0000256" key="1">
    <source>
        <dbReference type="SAM" id="MobiDB-lite"/>
    </source>
</evidence>
<reference evidence="2" key="1">
    <citation type="submission" date="2024-03" db="EMBL/GenBank/DDBJ databases">
        <title>WGS assembly of Saponaria officinalis var. Norfolk2.</title>
        <authorList>
            <person name="Jenkins J."/>
            <person name="Shu S."/>
            <person name="Grimwood J."/>
            <person name="Barry K."/>
            <person name="Goodstein D."/>
            <person name="Schmutz J."/>
            <person name="Leebens-Mack J."/>
            <person name="Osbourn A."/>
        </authorList>
    </citation>
    <scope>NUCLEOTIDE SEQUENCE [LARGE SCALE GENOMIC DNA]</scope>
    <source>
        <strain evidence="2">JIC</strain>
    </source>
</reference>
<evidence type="ECO:0000313" key="2">
    <source>
        <dbReference type="EMBL" id="KAK9743115.1"/>
    </source>
</evidence>
<dbReference type="PANTHER" id="PTHR36022:SF1">
    <property type="entry name" value="GPI-ANCHORED ADHESIN-LIKE PROTEIN"/>
    <property type="match status" value="1"/>
</dbReference>
<keyword evidence="3" id="KW-1185">Reference proteome</keyword>